<reference evidence="1" key="1">
    <citation type="journal article" date="2023" name="Nat. Microbiol.">
        <title>Babesia duncani multi-omics identifies virulence factors and drug targets.</title>
        <authorList>
            <person name="Singh P."/>
            <person name="Lonardi S."/>
            <person name="Liang Q."/>
            <person name="Vydyam P."/>
            <person name="Khabirova E."/>
            <person name="Fang T."/>
            <person name="Gihaz S."/>
            <person name="Thekkiniath J."/>
            <person name="Munshi M."/>
            <person name="Abel S."/>
            <person name="Ciampossin L."/>
            <person name="Batugedara G."/>
            <person name="Gupta M."/>
            <person name="Lu X.M."/>
            <person name="Lenz T."/>
            <person name="Chakravarty S."/>
            <person name="Cornillot E."/>
            <person name="Hu Y."/>
            <person name="Ma W."/>
            <person name="Gonzalez L.M."/>
            <person name="Sanchez S."/>
            <person name="Estrada K."/>
            <person name="Sanchez-Flores A."/>
            <person name="Montero E."/>
            <person name="Harb O.S."/>
            <person name="Le Roch K.G."/>
            <person name="Mamoun C.B."/>
        </authorList>
    </citation>
    <scope>NUCLEOTIDE SEQUENCE</scope>
    <source>
        <strain evidence="1">WA1</strain>
    </source>
</reference>
<keyword evidence="2" id="KW-1185">Reference proteome</keyword>
<dbReference type="Proteomes" id="UP001214638">
    <property type="component" value="Unassembled WGS sequence"/>
</dbReference>
<proteinExistence type="predicted"/>
<dbReference type="GeneID" id="94335606"/>
<organism evidence="1 2">
    <name type="scientific">Babesia duncani</name>
    <dbReference type="NCBI Taxonomy" id="323732"/>
    <lineage>
        <taxon>Eukaryota</taxon>
        <taxon>Sar</taxon>
        <taxon>Alveolata</taxon>
        <taxon>Apicomplexa</taxon>
        <taxon>Aconoidasida</taxon>
        <taxon>Piroplasmida</taxon>
        <taxon>Babesiidae</taxon>
        <taxon>Babesia</taxon>
    </lineage>
</organism>
<name>A0AAD9UQV8_9APIC</name>
<comment type="caution">
    <text evidence="1">The sequence shown here is derived from an EMBL/GenBank/DDBJ whole genome shotgun (WGS) entry which is preliminary data.</text>
</comment>
<dbReference type="RefSeq" id="XP_067805139.1">
    <property type="nucleotide sequence ID" value="XM_067946348.1"/>
</dbReference>
<sequence length="309" mass="34725">MDLNINGPFNELQPEHLNVLDDVVKSFSESLDSVLRTNFKPQKRPPGQANATASNAPITTDASITKNQRLAAVFCRQWLTGALNELTRIFAQEEYEASEFDTCAMTNDSHLVNVPELSNPDLGVYVENARICGNGQIEVNYDISEPVSRNSNSSKLKAQELMQLLYQGKETEFNLEQKLVSFWRNSPQLIMQLVKQDPEYLSPQECNDTPQESLNVDFQAIEELDKLINNKESTGSTGNSISGDDDISRNLELLKQQANDMDLVGVNELVKLYRKLKKEIAHVSKMAAFFSNFVNDLAQDSVNNQIDIM</sequence>
<dbReference type="EMBL" id="JALLKP010000001">
    <property type="protein sequence ID" value="KAK2198297.1"/>
    <property type="molecule type" value="Genomic_DNA"/>
</dbReference>
<dbReference type="AlphaFoldDB" id="A0AAD9UQV8"/>
<gene>
    <name evidence="1" type="ORF">BdWA1_001308</name>
</gene>
<protein>
    <submittedName>
        <fullName evidence="1">Uncharacterized protein</fullName>
    </submittedName>
</protein>
<evidence type="ECO:0000313" key="2">
    <source>
        <dbReference type="Proteomes" id="UP001214638"/>
    </source>
</evidence>
<accession>A0AAD9UQV8</accession>
<dbReference type="KEGG" id="bdw:94335606"/>
<evidence type="ECO:0000313" key="1">
    <source>
        <dbReference type="EMBL" id="KAK2198297.1"/>
    </source>
</evidence>